<dbReference type="RefSeq" id="WP_320556870.1">
    <property type="nucleotide sequence ID" value="NZ_JAXDAE010000027.1"/>
</dbReference>
<comment type="caution">
    <text evidence="1">The sequence shown here is derived from an EMBL/GenBank/DDBJ whole genome shotgun (WGS) entry which is preliminary data.</text>
</comment>
<keyword evidence="2" id="KW-1185">Reference proteome</keyword>
<name>A0ABU5ESJ9_9FLAO</name>
<evidence type="ECO:0000313" key="1">
    <source>
        <dbReference type="EMBL" id="MDY2588528.1"/>
    </source>
</evidence>
<reference evidence="1 2" key="1">
    <citation type="submission" date="2023-11" db="EMBL/GenBank/DDBJ databases">
        <title>Winogradskyella pelagius sp. nov., isolated from coastal sediment.</title>
        <authorList>
            <person name="Li F."/>
        </authorList>
    </citation>
    <scope>NUCLEOTIDE SEQUENCE [LARGE SCALE GENOMIC DNA]</scope>
    <source>
        <strain evidence="1 2">KCTC 23502</strain>
    </source>
</reference>
<protein>
    <recommendedName>
        <fullName evidence="3">DKNYY family protein</fullName>
    </recommendedName>
</protein>
<organism evidence="1 2">
    <name type="scientific">Winogradskyella aquimaris</name>
    <dbReference type="NCBI Taxonomy" id="864074"/>
    <lineage>
        <taxon>Bacteria</taxon>
        <taxon>Pseudomonadati</taxon>
        <taxon>Bacteroidota</taxon>
        <taxon>Flavobacteriia</taxon>
        <taxon>Flavobacteriales</taxon>
        <taxon>Flavobacteriaceae</taxon>
        <taxon>Winogradskyella</taxon>
    </lineage>
</organism>
<proteinExistence type="predicted"/>
<sequence>MIRTLLTLLLLSNFCFSQEKEKIEAYNGIWIAEEYYNSFEKTKSCLESKNSFAPNEPVGLRINSSEIKNGILNVGFSSLHDHLLRPEVSEYIVNGKDTIREQGHFKINLSKQISSNEFPTTEIMFFNDNWKSSLILGKNTIILYRPKNKDFKERKIKFIRVEGTFDNNYKYPNPVYFYTRKTLLEGNYTLKDSTNKIITSDLKINVNGVIKGYVEFENKKIYYSTDIYCGPPALDELVLICGRIEDYNPDCTGFVFKRINENTIHLYKRYPRRVEYPKNEIDTKKIPLGKVYYKLIKN</sequence>
<dbReference type="Proteomes" id="UP001285855">
    <property type="component" value="Unassembled WGS sequence"/>
</dbReference>
<gene>
    <name evidence="1" type="ORF">SNF14_14385</name>
</gene>
<accession>A0ABU5ESJ9</accession>
<evidence type="ECO:0000313" key="2">
    <source>
        <dbReference type="Proteomes" id="UP001285855"/>
    </source>
</evidence>
<evidence type="ECO:0008006" key="3">
    <source>
        <dbReference type="Google" id="ProtNLM"/>
    </source>
</evidence>
<dbReference type="EMBL" id="JAXDAE010000027">
    <property type="protein sequence ID" value="MDY2588528.1"/>
    <property type="molecule type" value="Genomic_DNA"/>
</dbReference>